<gene>
    <name evidence="3" type="ORF">KVA01_02550</name>
</gene>
<dbReference type="PANTHER" id="PTHR30037:SF4">
    <property type="entry name" value="DNA-3-METHYLADENINE GLYCOSYLASE I"/>
    <property type="match status" value="1"/>
</dbReference>
<dbReference type="GO" id="GO:0006284">
    <property type="term" value="P:base-excision repair"/>
    <property type="evidence" value="ECO:0007669"/>
    <property type="project" value="InterPro"/>
</dbReference>
<evidence type="ECO:0000313" key="3">
    <source>
        <dbReference type="EMBL" id="GEC98100.1"/>
    </source>
</evidence>
<sequence length="280" mass="29512">MTTAPRPSTATDTATALAPAHDAAPTVPDEATGRTPRVPRASPAPASHSAPEARPSSGAVASAPGTPPSAPSDVETAAAPSRAAFRAVRCGDGLDRCPWAPATPGALADHDLDWGARPTSAHGYFAALTLELVDSGLARWSQSARHDAWFLHMAGLDPARVALLDDDDVDDLLDVPELIRNRSKIEAVVRNARACEDWEVADWETLLTDAEVPPPGPPPETSRDLPDSTEASRRLALVLRASGFGLVGPVTAHRWLQRIGRAPGHVRGCFRQAPDPELTS</sequence>
<dbReference type="PANTHER" id="PTHR30037">
    <property type="entry name" value="DNA-3-METHYLADENINE GLYCOSYLASE 1"/>
    <property type="match status" value="1"/>
</dbReference>
<accession>A0A4Y4D5Q9</accession>
<keyword evidence="1" id="KW-0479">Metal-binding</keyword>
<dbReference type="InterPro" id="IPR052891">
    <property type="entry name" value="DNA-3mA_glycosylase"/>
</dbReference>
<feature type="region of interest" description="Disordered" evidence="2">
    <location>
        <begin position="1"/>
        <end position="78"/>
    </location>
</feature>
<feature type="binding site" evidence="1">
    <location>
        <position position="269"/>
    </location>
    <ligand>
        <name>Zn(2+)</name>
        <dbReference type="ChEBI" id="CHEBI:29105"/>
    </ligand>
</feature>
<dbReference type="EMBL" id="BJNW01000002">
    <property type="protein sequence ID" value="GEC98100.1"/>
    <property type="molecule type" value="Genomic_DNA"/>
</dbReference>
<dbReference type="AlphaFoldDB" id="A0A4Y4D5Q9"/>
<dbReference type="Pfam" id="PF03352">
    <property type="entry name" value="Adenine_glyco"/>
    <property type="match status" value="1"/>
</dbReference>
<dbReference type="STRING" id="1272.GCA_900014985_01432"/>
<dbReference type="SUPFAM" id="SSF48150">
    <property type="entry name" value="DNA-glycosylase"/>
    <property type="match status" value="1"/>
</dbReference>
<dbReference type="GO" id="GO:0046872">
    <property type="term" value="F:metal ion binding"/>
    <property type="evidence" value="ECO:0007669"/>
    <property type="project" value="UniProtKB-KW"/>
</dbReference>
<feature type="binding site" evidence="1">
    <location>
        <position position="265"/>
    </location>
    <ligand>
        <name>Zn(2+)</name>
        <dbReference type="ChEBI" id="CHEBI:29105"/>
    </ligand>
</feature>
<name>A0A4Y4D5Q9_KOCVA</name>
<comment type="caution">
    <text evidence="3">The sequence shown here is derived from an EMBL/GenBank/DDBJ whole genome shotgun (WGS) entry which is preliminary data.</text>
</comment>
<dbReference type="RefSeq" id="WP_141268612.1">
    <property type="nucleotide sequence ID" value="NZ_BJNW01000002.1"/>
</dbReference>
<evidence type="ECO:0000256" key="1">
    <source>
        <dbReference type="PIRSR" id="PIRSR605019-1"/>
    </source>
</evidence>
<dbReference type="InterPro" id="IPR011257">
    <property type="entry name" value="DNA_glycosylase"/>
</dbReference>
<dbReference type="OrthoDB" id="4881767at2"/>
<dbReference type="InterPro" id="IPR005019">
    <property type="entry name" value="Adenine_glyco"/>
</dbReference>
<protein>
    <recommendedName>
        <fullName evidence="5">DNA-3-methyladenine glycosylase I</fullName>
    </recommendedName>
</protein>
<dbReference type="GO" id="GO:0008725">
    <property type="term" value="F:DNA-3-methyladenine glycosylase activity"/>
    <property type="evidence" value="ECO:0007669"/>
    <property type="project" value="InterPro"/>
</dbReference>
<feature type="compositionally biased region" description="Low complexity" evidence="2">
    <location>
        <begin position="9"/>
        <end position="26"/>
    </location>
</feature>
<feature type="binding site" evidence="1">
    <location>
        <position position="110"/>
    </location>
    <ligand>
        <name>Zn(2+)</name>
        <dbReference type="ChEBI" id="CHEBI:29105"/>
    </ligand>
</feature>
<evidence type="ECO:0000256" key="2">
    <source>
        <dbReference type="SAM" id="MobiDB-lite"/>
    </source>
</evidence>
<organism evidence="3 4">
    <name type="scientific">Kocuria varians</name>
    <name type="common">Micrococcus varians</name>
    <dbReference type="NCBI Taxonomy" id="1272"/>
    <lineage>
        <taxon>Bacteria</taxon>
        <taxon>Bacillati</taxon>
        <taxon>Actinomycetota</taxon>
        <taxon>Actinomycetes</taxon>
        <taxon>Micrococcales</taxon>
        <taxon>Micrococcaceae</taxon>
        <taxon>Kocuria</taxon>
    </lineage>
</organism>
<dbReference type="Gene3D" id="1.10.340.30">
    <property type="entry name" value="Hypothetical protein, domain 2"/>
    <property type="match status" value="1"/>
</dbReference>
<proteinExistence type="predicted"/>
<reference evidence="3 4" key="1">
    <citation type="submission" date="2019-06" db="EMBL/GenBank/DDBJ databases">
        <title>Whole genome shotgun sequence of Kocuria varians NBRC 15358.</title>
        <authorList>
            <person name="Hosoyama A."/>
            <person name="Uohara A."/>
            <person name="Ohji S."/>
            <person name="Ichikawa N."/>
        </authorList>
    </citation>
    <scope>NUCLEOTIDE SEQUENCE [LARGE SCALE GENOMIC DNA]</scope>
    <source>
        <strain evidence="3 4">NBRC 15358</strain>
    </source>
</reference>
<evidence type="ECO:0008006" key="5">
    <source>
        <dbReference type="Google" id="ProtNLM"/>
    </source>
</evidence>
<feature type="compositionally biased region" description="Low complexity" evidence="2">
    <location>
        <begin position="36"/>
        <end position="64"/>
    </location>
</feature>
<feature type="region of interest" description="Disordered" evidence="2">
    <location>
        <begin position="209"/>
        <end position="228"/>
    </location>
</feature>
<keyword evidence="4" id="KW-1185">Reference proteome</keyword>
<dbReference type="Proteomes" id="UP000315730">
    <property type="component" value="Unassembled WGS sequence"/>
</dbReference>
<feature type="binding site" evidence="1">
    <location>
        <position position="97"/>
    </location>
    <ligand>
        <name>Zn(2+)</name>
        <dbReference type="ChEBI" id="CHEBI:29105"/>
    </ligand>
</feature>
<evidence type="ECO:0000313" key="4">
    <source>
        <dbReference type="Proteomes" id="UP000315730"/>
    </source>
</evidence>
<keyword evidence="1" id="KW-0862">Zinc</keyword>